<feature type="binding site" evidence="8">
    <location>
        <begin position="253"/>
        <end position="259"/>
    </location>
    <ligand>
        <name>GTP</name>
        <dbReference type="ChEBI" id="CHEBI:37565"/>
    </ligand>
</feature>
<evidence type="ECO:0000256" key="2">
    <source>
        <dbReference type="ARBA" id="ARBA00022694"/>
    </source>
</evidence>
<comment type="similarity">
    <text evidence="1 8 9">Belongs to the TRAFAC class TrmE-Era-EngA-EngB-Septin-like GTPase superfamily. TrmE GTPase family.</text>
</comment>
<dbReference type="NCBIfam" id="TIGR00450">
    <property type="entry name" value="mnmE_trmE_thdF"/>
    <property type="match status" value="1"/>
</dbReference>
<dbReference type="InterPro" id="IPR004520">
    <property type="entry name" value="GTPase_MnmE"/>
</dbReference>
<dbReference type="HAMAP" id="MF_00379">
    <property type="entry name" value="GTPase_MnmE"/>
    <property type="match status" value="1"/>
</dbReference>
<keyword evidence="7 8" id="KW-0342">GTP-binding</keyword>
<feature type="binding site" evidence="8">
    <location>
        <position position="29"/>
    </location>
    <ligand>
        <name>(6S)-5-formyl-5,6,7,8-tetrahydrofolate</name>
        <dbReference type="ChEBI" id="CHEBI:57457"/>
    </ligand>
</feature>
<dbReference type="GO" id="GO:0002098">
    <property type="term" value="P:tRNA wobble uridine modification"/>
    <property type="evidence" value="ECO:0007669"/>
    <property type="project" value="TreeGrafter"/>
</dbReference>
<feature type="binding site" evidence="8">
    <location>
        <position position="255"/>
    </location>
    <ligand>
        <name>K(+)</name>
        <dbReference type="ChEBI" id="CHEBI:29103"/>
    </ligand>
</feature>
<keyword evidence="2 8" id="KW-0819">tRNA processing</keyword>
<keyword evidence="4 8" id="KW-0378">Hydrolase</keyword>
<evidence type="ECO:0000256" key="5">
    <source>
        <dbReference type="ARBA" id="ARBA00022842"/>
    </source>
</evidence>
<dbReference type="Proteomes" id="UP000266934">
    <property type="component" value="Chromosome"/>
</dbReference>
<feature type="binding site" evidence="8">
    <location>
        <position position="234"/>
    </location>
    <ligand>
        <name>K(+)</name>
        <dbReference type="ChEBI" id="CHEBI:29103"/>
    </ligand>
</feature>
<feature type="binding site" evidence="8">
    <location>
        <position position="253"/>
    </location>
    <ligand>
        <name>K(+)</name>
        <dbReference type="ChEBI" id="CHEBI:29103"/>
    </ligand>
</feature>
<dbReference type="SUPFAM" id="SSF52540">
    <property type="entry name" value="P-loop containing nucleoside triphosphate hydrolases"/>
    <property type="match status" value="1"/>
</dbReference>
<dbReference type="InterPro" id="IPR027266">
    <property type="entry name" value="TrmE/GcvT-like"/>
</dbReference>
<evidence type="ECO:0000259" key="10">
    <source>
        <dbReference type="PROSITE" id="PS51709"/>
    </source>
</evidence>
<keyword evidence="3 8" id="KW-0547">Nucleotide-binding</keyword>
<comment type="function">
    <text evidence="8">Exhibits a very high intrinsic GTPase hydrolysis rate. Involved in the addition of a carboxymethylaminomethyl (cmnm) group at the wobble position (U34) of certain tRNAs, forming tRNA-cmnm(5)s(2)U34.</text>
</comment>
<keyword evidence="6 8" id="KW-0630">Potassium</keyword>
<sequence length="450" mass="46653">MPDEQLMSGADTIFALSSGRPPAGVAVVRVSGAGARFALETLAGAVGEPRRMGLVTLRDPTTKEALDRALTVYFPGPASATGEDIAEFHLHGGRAVVADVLAALGRLDGLRLAEPGEFTRRAFANGVMDLAAVEGLADLIAAETSGQRRQALAQASGALGAAVAGWRERLVGIMALVEASIDFSDEGDVPTNLVASAQTDVAALQRDVAAALDGARRGERMRSGLVVVIAGPPNAGKSSLLNALARREVAIVSAVPGTTRDAIEVHLDLDGLPVTVIDTAGLREGADPVEKEGIRRARERMALADLVLWLEPADAPGEAAPEVLAPLWRVATKCDLAEPPPSDSDSKRDAVRHRVSARSGAGLDGLVVDLTAAAAELIGGEPPLVTRARQAQALDAALAALGEANRRADSHPELIAEDLRRAAAALGEVIGMVDVEDVLDAIFRQFCVGK</sequence>
<dbReference type="SUPFAM" id="SSF116878">
    <property type="entry name" value="TrmE connector domain"/>
    <property type="match status" value="1"/>
</dbReference>
<dbReference type="PANTHER" id="PTHR42714">
    <property type="entry name" value="TRNA MODIFICATION GTPASE GTPBP3"/>
    <property type="match status" value="1"/>
</dbReference>
<dbReference type="Pfam" id="PF12631">
    <property type="entry name" value="MnmE_helical"/>
    <property type="match status" value="1"/>
</dbReference>
<keyword evidence="8" id="KW-0963">Cytoplasm</keyword>
<dbReference type="NCBIfam" id="NF003661">
    <property type="entry name" value="PRK05291.1-3"/>
    <property type="match status" value="1"/>
</dbReference>
<dbReference type="NCBIfam" id="TIGR00231">
    <property type="entry name" value="small_GTP"/>
    <property type="match status" value="1"/>
</dbReference>
<dbReference type="GO" id="GO:0030488">
    <property type="term" value="P:tRNA methylation"/>
    <property type="evidence" value="ECO:0007669"/>
    <property type="project" value="TreeGrafter"/>
</dbReference>
<evidence type="ECO:0000256" key="8">
    <source>
        <dbReference type="HAMAP-Rule" id="MF_00379"/>
    </source>
</evidence>
<dbReference type="GO" id="GO:0005737">
    <property type="term" value="C:cytoplasm"/>
    <property type="evidence" value="ECO:0007669"/>
    <property type="project" value="UniProtKB-SubCell"/>
</dbReference>
<organism evidence="11 12">
    <name type="scientific">Blastochloris tepida</name>
    <dbReference type="NCBI Taxonomy" id="2233851"/>
    <lineage>
        <taxon>Bacteria</taxon>
        <taxon>Pseudomonadati</taxon>
        <taxon>Pseudomonadota</taxon>
        <taxon>Alphaproteobacteria</taxon>
        <taxon>Hyphomicrobiales</taxon>
        <taxon>Blastochloridaceae</taxon>
        <taxon>Blastochloris</taxon>
    </lineage>
</organism>
<name>A0A348G4T7_9HYPH</name>
<feature type="binding site" evidence="8">
    <location>
        <position position="258"/>
    </location>
    <ligand>
        <name>K(+)</name>
        <dbReference type="ChEBI" id="CHEBI:29103"/>
    </ligand>
</feature>
<feature type="binding site" evidence="8">
    <location>
        <begin position="278"/>
        <end position="281"/>
    </location>
    <ligand>
        <name>GTP</name>
        <dbReference type="ChEBI" id="CHEBI:37565"/>
    </ligand>
</feature>
<dbReference type="Gene3D" id="1.20.120.430">
    <property type="entry name" value="tRNA modification GTPase MnmE domain 2"/>
    <property type="match status" value="1"/>
</dbReference>
<gene>
    <name evidence="8 11" type="primary">mnmE</name>
    <name evidence="8" type="synonym">trmE</name>
    <name evidence="11" type="ORF">BLTE_32550</name>
</gene>
<evidence type="ECO:0000256" key="9">
    <source>
        <dbReference type="RuleBase" id="RU003313"/>
    </source>
</evidence>
<comment type="subcellular location">
    <subcellularLocation>
        <location evidence="8">Cytoplasm</location>
    </subcellularLocation>
</comment>
<dbReference type="Pfam" id="PF10396">
    <property type="entry name" value="TrmE_N"/>
    <property type="match status" value="1"/>
</dbReference>
<dbReference type="InterPro" id="IPR006073">
    <property type="entry name" value="GTP-bd"/>
</dbReference>
<dbReference type="PANTHER" id="PTHR42714:SF2">
    <property type="entry name" value="TRNA MODIFICATION GTPASE GTPBP3, MITOCHONDRIAL"/>
    <property type="match status" value="1"/>
</dbReference>
<feature type="binding site" evidence="8">
    <location>
        <position position="259"/>
    </location>
    <ligand>
        <name>Mg(2+)</name>
        <dbReference type="ChEBI" id="CHEBI:18420"/>
    </ligand>
</feature>
<feature type="domain" description="TrmE-type G" evidence="10">
    <location>
        <begin position="224"/>
        <end position="375"/>
    </location>
</feature>
<dbReference type="PRINTS" id="PR00326">
    <property type="entry name" value="GTP1OBG"/>
</dbReference>
<proteinExistence type="inferred from homology"/>
<dbReference type="InterPro" id="IPR027368">
    <property type="entry name" value="MnmE_dom2"/>
</dbReference>
<evidence type="ECO:0000256" key="1">
    <source>
        <dbReference type="ARBA" id="ARBA00011043"/>
    </source>
</evidence>
<protein>
    <recommendedName>
        <fullName evidence="8">tRNA modification GTPase MnmE</fullName>
        <ecNumber evidence="8">3.6.-.-</ecNumber>
    </recommendedName>
</protein>
<dbReference type="Pfam" id="PF01926">
    <property type="entry name" value="MMR_HSR1"/>
    <property type="match status" value="1"/>
</dbReference>
<dbReference type="GO" id="GO:0003924">
    <property type="term" value="F:GTPase activity"/>
    <property type="evidence" value="ECO:0007669"/>
    <property type="project" value="UniProtKB-UniRule"/>
</dbReference>
<dbReference type="InterPro" id="IPR027417">
    <property type="entry name" value="P-loop_NTPase"/>
</dbReference>
<keyword evidence="12" id="KW-1185">Reference proteome</keyword>
<dbReference type="InterPro" id="IPR005225">
    <property type="entry name" value="Small_GTP-bd"/>
</dbReference>
<dbReference type="InterPro" id="IPR025867">
    <property type="entry name" value="MnmE_helical"/>
</dbReference>
<dbReference type="GO" id="GO:0005525">
    <property type="term" value="F:GTP binding"/>
    <property type="evidence" value="ECO:0007669"/>
    <property type="project" value="UniProtKB-UniRule"/>
</dbReference>
<dbReference type="GO" id="GO:0046872">
    <property type="term" value="F:metal ion binding"/>
    <property type="evidence" value="ECO:0007669"/>
    <property type="project" value="UniProtKB-KW"/>
</dbReference>
<evidence type="ECO:0000313" key="12">
    <source>
        <dbReference type="Proteomes" id="UP000266934"/>
    </source>
</evidence>
<dbReference type="EMBL" id="AP018907">
    <property type="protein sequence ID" value="BBF94570.1"/>
    <property type="molecule type" value="Genomic_DNA"/>
</dbReference>
<dbReference type="Gene3D" id="3.30.1360.120">
    <property type="entry name" value="Probable tRNA modification gtpase trme, domain 1"/>
    <property type="match status" value="1"/>
</dbReference>
<dbReference type="AlphaFoldDB" id="A0A348G4T7"/>
<dbReference type="PROSITE" id="PS51709">
    <property type="entry name" value="G_TRME"/>
    <property type="match status" value="1"/>
</dbReference>
<evidence type="ECO:0000256" key="6">
    <source>
        <dbReference type="ARBA" id="ARBA00022958"/>
    </source>
</evidence>
<dbReference type="CDD" id="cd04164">
    <property type="entry name" value="trmE"/>
    <property type="match status" value="1"/>
</dbReference>
<evidence type="ECO:0000256" key="4">
    <source>
        <dbReference type="ARBA" id="ARBA00022801"/>
    </source>
</evidence>
<evidence type="ECO:0000256" key="3">
    <source>
        <dbReference type="ARBA" id="ARBA00022741"/>
    </source>
</evidence>
<comment type="cofactor">
    <cofactor evidence="8">
        <name>K(+)</name>
        <dbReference type="ChEBI" id="CHEBI:29103"/>
    </cofactor>
    <text evidence="8">Binds 1 potassium ion per subunit.</text>
</comment>
<reference evidence="11 12" key="1">
    <citation type="submission" date="2018-08" db="EMBL/GenBank/DDBJ databases">
        <title>Complete genome sequencing of Blastochloris tepida GI.</title>
        <authorList>
            <person name="Tsukatani Y."/>
            <person name="Mori H."/>
        </authorList>
    </citation>
    <scope>NUCLEOTIDE SEQUENCE [LARGE SCALE GENOMIC DNA]</scope>
    <source>
        <strain evidence="11 12">GI</strain>
    </source>
</reference>
<feature type="binding site" evidence="8">
    <location>
        <position position="87"/>
    </location>
    <ligand>
        <name>(6S)-5-formyl-5,6,7,8-tetrahydrofolate</name>
        <dbReference type="ChEBI" id="CHEBI:57457"/>
    </ligand>
</feature>
<dbReference type="Gene3D" id="3.40.50.300">
    <property type="entry name" value="P-loop containing nucleotide triphosphate hydrolases"/>
    <property type="match status" value="1"/>
</dbReference>
<feature type="binding site" evidence="8">
    <location>
        <begin position="234"/>
        <end position="239"/>
    </location>
    <ligand>
        <name>GTP</name>
        <dbReference type="ChEBI" id="CHEBI:37565"/>
    </ligand>
</feature>
<feature type="binding site" evidence="8">
    <location>
        <begin position="356"/>
        <end position="358"/>
    </location>
    <ligand>
        <name>GTP</name>
        <dbReference type="ChEBI" id="CHEBI:37565"/>
    </ligand>
</feature>
<keyword evidence="5 8" id="KW-0460">Magnesium</keyword>
<comment type="caution">
    <text evidence="8">Lacks conserved residue(s) required for the propagation of feature annotation.</text>
</comment>
<dbReference type="FunFam" id="3.30.1360.120:FF:000007">
    <property type="entry name" value="tRNA modification GTPase GTPBP3, mitochondrial"/>
    <property type="match status" value="1"/>
</dbReference>
<dbReference type="CDD" id="cd14858">
    <property type="entry name" value="TrmE_N"/>
    <property type="match status" value="1"/>
</dbReference>
<evidence type="ECO:0000313" key="11">
    <source>
        <dbReference type="EMBL" id="BBF94570.1"/>
    </source>
</evidence>
<feature type="binding site" evidence="8">
    <location>
        <position position="238"/>
    </location>
    <ligand>
        <name>Mg(2+)</name>
        <dbReference type="ChEBI" id="CHEBI:18420"/>
    </ligand>
</feature>
<dbReference type="InterPro" id="IPR031168">
    <property type="entry name" value="G_TrmE"/>
</dbReference>
<dbReference type="InterPro" id="IPR018948">
    <property type="entry name" value="GTP-bd_TrmE_N"/>
</dbReference>
<feature type="binding site" evidence="8">
    <location>
        <position position="127"/>
    </location>
    <ligand>
        <name>(6S)-5-formyl-5,6,7,8-tetrahydrofolate</name>
        <dbReference type="ChEBI" id="CHEBI:57457"/>
    </ligand>
</feature>
<keyword evidence="8" id="KW-0479">Metal-binding</keyword>
<evidence type="ECO:0000256" key="7">
    <source>
        <dbReference type="ARBA" id="ARBA00023134"/>
    </source>
</evidence>
<accession>A0A348G4T7</accession>
<dbReference type="EC" id="3.6.-.-" evidence="8"/>
<dbReference type="KEGG" id="blag:BLTE_32550"/>
<feature type="binding site" evidence="8">
    <location>
        <position position="450"/>
    </location>
    <ligand>
        <name>(6S)-5-formyl-5,6,7,8-tetrahydrofolate</name>
        <dbReference type="ChEBI" id="CHEBI:57457"/>
    </ligand>
</feature>
<comment type="subunit">
    <text evidence="8">Homodimer. Heterotetramer of two MnmE and two MnmG subunits.</text>
</comment>